<dbReference type="PANTHER" id="PTHR12537:SF48">
    <property type="entry name" value="MEIOTIC COILED-COIL PROTEIN 2"/>
    <property type="match status" value="1"/>
</dbReference>
<feature type="compositionally biased region" description="Polar residues" evidence="7">
    <location>
        <begin position="886"/>
        <end position="896"/>
    </location>
</feature>
<organism evidence="9 10">
    <name type="scientific">Endocarpon pusillum</name>
    <dbReference type="NCBI Taxonomy" id="364733"/>
    <lineage>
        <taxon>Eukaryota</taxon>
        <taxon>Fungi</taxon>
        <taxon>Dikarya</taxon>
        <taxon>Ascomycota</taxon>
        <taxon>Pezizomycotina</taxon>
        <taxon>Eurotiomycetes</taxon>
        <taxon>Chaetothyriomycetidae</taxon>
        <taxon>Verrucariales</taxon>
        <taxon>Verrucariaceae</taxon>
        <taxon>Endocarpon</taxon>
    </lineage>
</organism>
<dbReference type="GO" id="GO:0010608">
    <property type="term" value="P:post-transcriptional regulation of gene expression"/>
    <property type="evidence" value="ECO:0007669"/>
    <property type="project" value="TreeGrafter"/>
</dbReference>
<dbReference type="InterPro" id="IPR033133">
    <property type="entry name" value="PUM-HD"/>
</dbReference>
<evidence type="ECO:0000256" key="3">
    <source>
        <dbReference type="ARBA" id="ARBA00022737"/>
    </source>
</evidence>
<dbReference type="CDD" id="cd07920">
    <property type="entry name" value="Pumilio"/>
    <property type="match status" value="1"/>
</dbReference>
<keyword evidence="6" id="KW-0175">Coiled coil</keyword>
<evidence type="ECO:0000313" key="10">
    <source>
        <dbReference type="Proteomes" id="UP000606974"/>
    </source>
</evidence>
<dbReference type="InterPro" id="IPR029058">
    <property type="entry name" value="AB_hydrolase_fold"/>
</dbReference>
<accession>A0A8H7A8D1</accession>
<feature type="repeat" description="Pumilio" evidence="5">
    <location>
        <begin position="1482"/>
        <end position="1517"/>
    </location>
</feature>
<feature type="region of interest" description="Disordered" evidence="7">
    <location>
        <begin position="953"/>
        <end position="981"/>
    </location>
</feature>
<dbReference type="GO" id="GO:0006364">
    <property type="term" value="P:rRNA processing"/>
    <property type="evidence" value="ECO:0007669"/>
    <property type="project" value="UniProtKB-KW"/>
</dbReference>
<dbReference type="Proteomes" id="UP000606974">
    <property type="component" value="Unassembled WGS sequence"/>
</dbReference>
<dbReference type="SUPFAM" id="SSF48371">
    <property type="entry name" value="ARM repeat"/>
    <property type="match status" value="1"/>
</dbReference>
<dbReference type="GO" id="GO:0005737">
    <property type="term" value="C:cytoplasm"/>
    <property type="evidence" value="ECO:0007669"/>
    <property type="project" value="TreeGrafter"/>
</dbReference>
<dbReference type="GO" id="GO:0003730">
    <property type="term" value="F:mRNA 3'-UTR binding"/>
    <property type="evidence" value="ECO:0007669"/>
    <property type="project" value="TreeGrafter"/>
</dbReference>
<feature type="repeat" description="Pumilio" evidence="5">
    <location>
        <begin position="1370"/>
        <end position="1405"/>
    </location>
</feature>
<evidence type="ECO:0000313" key="9">
    <source>
        <dbReference type="EMBL" id="KAF7502522.1"/>
    </source>
</evidence>
<dbReference type="Gene3D" id="3.40.50.1820">
    <property type="entry name" value="alpha/beta hydrolase"/>
    <property type="match status" value="1"/>
</dbReference>
<feature type="compositionally biased region" description="Low complexity" evidence="7">
    <location>
        <begin position="855"/>
        <end position="869"/>
    </location>
</feature>
<keyword evidence="3" id="KW-0677">Repeat</keyword>
<dbReference type="InterPro" id="IPR033712">
    <property type="entry name" value="Pumilio_RNA-bd"/>
</dbReference>
<dbReference type="PROSITE" id="PS50302">
    <property type="entry name" value="PUM"/>
    <property type="match status" value="4"/>
</dbReference>
<sequence length="1652" mass="182697">MALVHSPAPELQFSKRWHLLGPFRIGTREAVWGANPLEAYGGFHSLPVDSEAKFHSSLGIDGLVKWSTLEDVLSCGSFTERLSIELNIGFPSVNWTFQQSVYGWPALQYQAYARGFIDVIGHSSHKVAFYAEHVLELAVNDSPIFGGDVYGFRRAPMILDLVPGKNKIDLRLIRDVRAMGGIGSPSIFVRLSFGRCDRVLNVVDKSTILPDVINGKLTSPYASVILYNTAEVWVSIVAVRSYNDSPNIRLLSPSSVSFAPGQSRSVGLYFGACSVDVVQGIRIAFVYKTTSYQFEQDTSFLQLDFCQRLIQSPHKFTFLHPNGTVSYAILRPPSSNVTKPRLPILMNLHGAGLESDSHQVRHMLDAVPELDAWVLFPTGMSPWSGDDWHVWGYADVTAAVSAIPQWIRNMNWSGPGVDTESWFVVGHSNGGQGAWFISTHQPDKVIATAALSGYSSIQNYVPYLMWREVSPLVESIIQNSLSSYRHELLVENMKGIPIYQQHGAKDDNVPPYHSRLLHSLLHESGCPSTYIELSGRGHWFDGAMTTGPLRAFYMSILDSDTSRQIPKDFKFCVPNSGDTGYRVGILADQLESPDYLGTFNVHRDDEERLWHIKTSNMHRMHLRFPVTGVQQPKALLVDETSIQISTTNATEGVALVRQNDKWKMVNGQNWKCLFTRYGRQRGSLDAILRSSLPFKIQVCSDSALEAALQVSRNLIQYYRADAEIVTPEQYSEGPNCGNIITLVLGNAVPLSLIADFPIQVHANSIEIRRPDVDKLKRIPSHAGLGTAFLRPLHSENLELVLWGCDCVGLQQAIRMSQTQAAMAATLSTGSPKLGKKSSANFVILDQNQDDQKETPSSSASQVSVSGAGPAPLQSSMLANTQGKISTARVTSENNGTPKPEPDDPAYVENILDRMNEMQVRGKQEGGRSTLTKEQAKKLKDRLIADLQVHNGQVKKQELDNKGQSGPNVQKEQDRSSASDPFAQATESFRMVSPVDVKEPNILNLNGRDILRVQQELAAAKSVITRQEQELAESRNLQHTIDQAMGPASEADFGDRGDRHEATINHLQGPFNATARPFAARPDPWHSREDYGSDNIDGVAAGNYNRGRGNWNGPNQPTYGANISQSLPQPTNIMDNRNTMGAWPAVTGMQANQGAIPASQRIFSGPTLPTYGFEGRIGFGDDNARFNAGDMGRRTANQYNRSTSGYNNRAGPFGVGFGTAIPPVPTGTMNSLGFGGPLGYQPRPIGSPLSPTASDFSTIPNLGNAWSQTNSTAGQTYVTPLEPMNYRRLLDKSVSCDWKYIVDKIVCSNDQQASIFLQQKLKVGTAEQKFEIVDSIVNQAYPLMVNRFGNFLVQRCFEHGTPDQVTAIANAIHGNVISLSMDAFGCHVVQKAFDSVPETHKADMVRELLRRIPETVIHRYACHVWQKLFELRWSGEPPQIMLKVNDALRGMWHEVALGETGSLVVQNIFENCVEEEKRPAIEEVIASIDLIAHGQFGNWCIQHLCEHGSPPDKRRVIDHILANAYSYSIDQFASKVVEKCLKIGGAEFMDRYLGVVTTAHPDRPRIPLIDISGDQYGNYLVQWILMNTHHHQREQVANHIRKHMVSLRGSKFGSRVAMLCCNPASITRPGPGVIINPFGAPGQPRGGAWGRYR</sequence>
<evidence type="ECO:0000256" key="2">
    <source>
        <dbReference type="ARBA" id="ARBA00022552"/>
    </source>
</evidence>
<protein>
    <recommendedName>
        <fullName evidence="8">PUM-HD domain-containing protein</fullName>
    </recommendedName>
</protein>
<keyword evidence="10" id="KW-1185">Reference proteome</keyword>
<evidence type="ECO:0000256" key="1">
    <source>
        <dbReference type="ARBA" id="ARBA00022517"/>
    </source>
</evidence>
<feature type="region of interest" description="Disordered" evidence="7">
    <location>
        <begin position="847"/>
        <end position="874"/>
    </location>
</feature>
<dbReference type="PROSITE" id="PS50303">
    <property type="entry name" value="PUM_HD"/>
    <property type="match status" value="1"/>
</dbReference>
<dbReference type="EMBL" id="JAACFV010000242">
    <property type="protein sequence ID" value="KAF7502522.1"/>
    <property type="molecule type" value="Genomic_DNA"/>
</dbReference>
<evidence type="ECO:0000256" key="4">
    <source>
        <dbReference type="ARBA" id="ARBA00024893"/>
    </source>
</evidence>
<dbReference type="OrthoDB" id="668540at2759"/>
<feature type="repeat" description="Pumilio" evidence="5">
    <location>
        <begin position="1518"/>
        <end position="1553"/>
    </location>
</feature>
<dbReference type="PANTHER" id="PTHR12537">
    <property type="entry name" value="RNA BINDING PROTEIN PUMILIO-RELATED"/>
    <property type="match status" value="1"/>
</dbReference>
<dbReference type="InterPro" id="IPR001313">
    <property type="entry name" value="Pumilio_RNA-bd_rpt"/>
</dbReference>
<comment type="caution">
    <text evidence="9">The sequence shown here is derived from an EMBL/GenBank/DDBJ whole genome shotgun (WGS) entry which is preliminary data.</text>
</comment>
<dbReference type="Pfam" id="PF00806">
    <property type="entry name" value="PUF"/>
    <property type="match status" value="8"/>
</dbReference>
<proteinExistence type="predicted"/>
<feature type="region of interest" description="Disordered" evidence="7">
    <location>
        <begin position="886"/>
        <end position="906"/>
    </location>
</feature>
<dbReference type="Pfam" id="PF00326">
    <property type="entry name" value="Peptidase_S9"/>
    <property type="match status" value="1"/>
</dbReference>
<reference evidence="9" key="1">
    <citation type="submission" date="2020-02" db="EMBL/GenBank/DDBJ databases">
        <authorList>
            <person name="Palmer J.M."/>
        </authorList>
    </citation>
    <scope>NUCLEOTIDE SEQUENCE</scope>
    <source>
        <strain evidence="9">EPUS1.4</strain>
        <tissue evidence="9">Thallus</tissue>
    </source>
</reference>
<dbReference type="SMART" id="SM00025">
    <property type="entry name" value="Pumilio"/>
    <property type="match status" value="8"/>
</dbReference>
<evidence type="ECO:0000256" key="7">
    <source>
        <dbReference type="SAM" id="MobiDB-lite"/>
    </source>
</evidence>
<gene>
    <name evidence="9" type="ORF">GJ744_005627</name>
</gene>
<evidence type="ECO:0000256" key="6">
    <source>
        <dbReference type="SAM" id="Coils"/>
    </source>
</evidence>
<comment type="function">
    <text evidence="4">RNA-binding nucleolar protein required for pre-rRNA processing. Involved in production of 18S rRNA and assembly of small ribosomal subunit.</text>
</comment>
<keyword evidence="2" id="KW-0698">rRNA processing</keyword>
<dbReference type="InterPro" id="IPR011989">
    <property type="entry name" value="ARM-like"/>
</dbReference>
<dbReference type="SUPFAM" id="SSF53474">
    <property type="entry name" value="alpha/beta-Hydrolases"/>
    <property type="match status" value="1"/>
</dbReference>
<feature type="repeat" description="Pumilio" evidence="5">
    <location>
        <begin position="1334"/>
        <end position="1369"/>
    </location>
</feature>
<dbReference type="InterPro" id="IPR016024">
    <property type="entry name" value="ARM-type_fold"/>
</dbReference>
<dbReference type="Gene3D" id="1.25.10.10">
    <property type="entry name" value="Leucine-rich Repeat Variant"/>
    <property type="match status" value="1"/>
</dbReference>
<dbReference type="GO" id="GO:0006508">
    <property type="term" value="P:proteolysis"/>
    <property type="evidence" value="ECO:0007669"/>
    <property type="project" value="InterPro"/>
</dbReference>
<feature type="coiled-coil region" evidence="6">
    <location>
        <begin position="1009"/>
        <end position="1036"/>
    </location>
</feature>
<evidence type="ECO:0000259" key="8">
    <source>
        <dbReference type="PROSITE" id="PS50303"/>
    </source>
</evidence>
<dbReference type="InterPro" id="IPR001375">
    <property type="entry name" value="Peptidase_S9_cat"/>
</dbReference>
<feature type="domain" description="PUM-HD" evidence="8">
    <location>
        <begin position="1271"/>
        <end position="1623"/>
    </location>
</feature>
<dbReference type="GO" id="GO:0008236">
    <property type="term" value="F:serine-type peptidase activity"/>
    <property type="evidence" value="ECO:0007669"/>
    <property type="project" value="InterPro"/>
</dbReference>
<evidence type="ECO:0000256" key="5">
    <source>
        <dbReference type="PROSITE-ProRule" id="PRU00317"/>
    </source>
</evidence>
<name>A0A8H7A8D1_9EURO</name>
<keyword evidence="1" id="KW-0690">Ribosome biogenesis</keyword>